<gene>
    <name evidence="3" type="ORF">DQQ10_23020</name>
</gene>
<dbReference type="Pfam" id="PF07676">
    <property type="entry name" value="PD40"/>
    <property type="match status" value="2"/>
</dbReference>
<dbReference type="OrthoDB" id="9799878at2"/>
<dbReference type="PANTHER" id="PTHR36842">
    <property type="entry name" value="PROTEIN TOLB HOMOLOG"/>
    <property type="match status" value="1"/>
</dbReference>
<dbReference type="InterPro" id="IPR011659">
    <property type="entry name" value="WD40"/>
</dbReference>
<evidence type="ECO:0000256" key="1">
    <source>
        <dbReference type="ARBA" id="ARBA00009820"/>
    </source>
</evidence>
<organism evidence="3 4">
    <name type="scientific">Pseudochryseolinea flava</name>
    <dbReference type="NCBI Taxonomy" id="2059302"/>
    <lineage>
        <taxon>Bacteria</taxon>
        <taxon>Pseudomonadati</taxon>
        <taxon>Bacteroidota</taxon>
        <taxon>Cytophagia</taxon>
        <taxon>Cytophagales</taxon>
        <taxon>Fulvivirgaceae</taxon>
        <taxon>Pseudochryseolinea</taxon>
    </lineage>
</organism>
<sequence length="998" mass="114129">MKTRLSFLFLMLSCCILQAQDILENNPPSLRWYQVNTDHFRVLYLKGFEVQAQRMANTLESLHAAEAKSLGPIPRKITVLMQNQSSVSNGFVSMFPRRSEFYTMPPQDYNFLGTNDWLNLLATHEYRHIVQYQHARRGLTKGVYYLFGNPTFAAVAQMAAPPWFWEGDAVATETAFTPSGRGKIPNFGLVFKSNLMEGRTFHYNKQHLRSYKHFIPDHYVLGYHMVSYLRKKTNDPEIFGKITRRSWNMPFIPFAFSNAIKRETGMTVSALYRDMAASLKAEWKNEIESRKISTFENVNVRRTKAYTDYLYPQPQSDGSVIAWKKGIGDIDQFVRLKDGEEKHIFTPGFVNESGMLSAHADAILWNEFGYDPRWRARNYSLVKIYETKTHKKRVIGGKRERLGSAVLSADGSKIAAVRTTTDYKTSVVVFELFTGKQIFEYSVEGEFYAMPRWSPDGTKIVVLRTTTQGKTISAIDVNANTISDYLPITHENVGHPVLHGTYLFFNSPISGVDNIYALDLSNKQRLLVTNSKYGAYNPAISADGKHVYYNDQSKDGMDIVRIPFDPTAWAVFNEYARPSSLASTLVEQEHHQHILDSVPQNQLSAKRYTKISGLLNPYSWGFNVLSNDFSQLLFGITSRDLLSTTQITAGYVYDSNERTGLIRAGVSYQGLYPIIDLTVETGDRDTDRSFYKYDAEQIGRRTDIKTTWNETTVEGGIRVPLVLTNSKYMQDLSIGTAVGLTRSIDYENSIYEGDKLIYQGPSRIAIFNDSLRFIYKDDLNNGDLIYNRISLSYAHVMKTSYRDFLYRWGQTFSADVMHTPFGGDFQGYLWAVRSTLYFPGILKHHYLYFRGGYQESRQGVEGDLYTFRNRISKPRGYAYPADEKFASLSANYAFPLWYPDVSIGPLLNIQRIKANAFVDYGNGSGYRYFYHTSEPEVYVSLTDAKYLSTGAEVTVDFNVMRLTQKFELGFRATYLAQTNRYHPNTGMVYEFLIGNIGF</sequence>
<dbReference type="InterPro" id="IPR011042">
    <property type="entry name" value="6-blade_b-propeller_TolB-like"/>
</dbReference>
<dbReference type="RefSeq" id="WP_112749285.1">
    <property type="nucleotide sequence ID" value="NZ_QMFY01000016.1"/>
</dbReference>
<comment type="similarity">
    <text evidence="1">Belongs to the TolB family.</text>
</comment>
<dbReference type="Gene3D" id="2.120.10.30">
    <property type="entry name" value="TolB, C-terminal domain"/>
    <property type="match status" value="1"/>
</dbReference>
<dbReference type="AlphaFoldDB" id="A0A364XYV0"/>
<dbReference type="EMBL" id="QMFY01000016">
    <property type="protein sequence ID" value="RAV98609.1"/>
    <property type="molecule type" value="Genomic_DNA"/>
</dbReference>
<accession>A0A364XYV0</accession>
<reference evidence="3 4" key="1">
    <citation type="submission" date="2018-06" db="EMBL/GenBank/DDBJ databases">
        <title>Chryseolinea flavus sp. nov., a member of the phylum Bacteroidetes isolated from soil.</title>
        <authorList>
            <person name="Li Y."/>
            <person name="Wang J."/>
        </authorList>
    </citation>
    <scope>NUCLEOTIDE SEQUENCE [LARGE SCALE GENOMIC DNA]</scope>
    <source>
        <strain evidence="3 4">SDU1-6</strain>
    </source>
</reference>
<evidence type="ECO:0008006" key="5">
    <source>
        <dbReference type="Google" id="ProtNLM"/>
    </source>
</evidence>
<evidence type="ECO:0000313" key="3">
    <source>
        <dbReference type="EMBL" id="RAV98609.1"/>
    </source>
</evidence>
<dbReference type="Proteomes" id="UP000251889">
    <property type="component" value="Unassembled WGS sequence"/>
</dbReference>
<name>A0A364XYV0_9BACT</name>
<comment type="caution">
    <text evidence="3">The sequence shown here is derived from an EMBL/GenBank/DDBJ whole genome shotgun (WGS) entry which is preliminary data.</text>
</comment>
<keyword evidence="2" id="KW-0732">Signal</keyword>
<evidence type="ECO:0000256" key="2">
    <source>
        <dbReference type="SAM" id="SignalP"/>
    </source>
</evidence>
<dbReference type="PANTHER" id="PTHR36842:SF1">
    <property type="entry name" value="PROTEIN TOLB"/>
    <property type="match status" value="1"/>
</dbReference>
<feature type="signal peptide" evidence="2">
    <location>
        <begin position="1"/>
        <end position="19"/>
    </location>
</feature>
<proteinExistence type="inferred from homology"/>
<dbReference type="SUPFAM" id="SSF82171">
    <property type="entry name" value="DPP6 N-terminal domain-like"/>
    <property type="match status" value="1"/>
</dbReference>
<evidence type="ECO:0000313" key="4">
    <source>
        <dbReference type="Proteomes" id="UP000251889"/>
    </source>
</evidence>
<keyword evidence="4" id="KW-1185">Reference proteome</keyword>
<feature type="chain" id="PRO_5016752410" description="Biopolymer transporter Tol" evidence="2">
    <location>
        <begin position="20"/>
        <end position="998"/>
    </location>
</feature>
<protein>
    <recommendedName>
        <fullName evidence="5">Biopolymer transporter Tol</fullName>
    </recommendedName>
</protein>